<feature type="transmembrane region" description="Helical" evidence="8">
    <location>
        <begin position="6"/>
        <end position="25"/>
    </location>
</feature>
<comment type="subcellular location">
    <subcellularLocation>
        <location evidence="1 8">Cell membrane</location>
        <topology evidence="1 8">Multi-pass membrane protein</topology>
    </subcellularLocation>
</comment>
<name>B4HQT4_DROSE</name>
<feature type="transmembrane region" description="Helical" evidence="8">
    <location>
        <begin position="37"/>
        <end position="56"/>
    </location>
</feature>
<dbReference type="SMR" id="B4HQT4"/>
<reference evidence="9 10" key="1">
    <citation type="journal article" date="2007" name="Nature">
        <title>Evolution of genes and genomes on the Drosophila phylogeny.</title>
        <authorList>
            <consortium name="Drosophila 12 Genomes Consortium"/>
            <person name="Clark A.G."/>
            <person name="Eisen M.B."/>
            <person name="Smith D.R."/>
            <person name="Bergman C.M."/>
            <person name="Oliver B."/>
            <person name="Markow T.A."/>
            <person name="Kaufman T.C."/>
            <person name="Kellis M."/>
            <person name="Gelbart W."/>
            <person name="Iyer V.N."/>
            <person name="Pollard D.A."/>
            <person name="Sackton T.B."/>
            <person name="Larracuente A.M."/>
            <person name="Singh N.D."/>
            <person name="Abad J.P."/>
            <person name="Abt D.N."/>
            <person name="Adryan B."/>
            <person name="Aguade M."/>
            <person name="Akashi H."/>
            <person name="Anderson W.W."/>
            <person name="Aquadro C.F."/>
            <person name="Ardell D.H."/>
            <person name="Arguello R."/>
            <person name="Artieri C.G."/>
            <person name="Barbash D.A."/>
            <person name="Barker D."/>
            <person name="Barsanti P."/>
            <person name="Batterham P."/>
            <person name="Batzoglou S."/>
            <person name="Begun D."/>
            <person name="Bhutkar A."/>
            <person name="Blanco E."/>
            <person name="Bosak S.A."/>
            <person name="Bradley R.K."/>
            <person name="Brand A.D."/>
            <person name="Brent M.R."/>
            <person name="Brooks A.N."/>
            <person name="Brown R.H."/>
            <person name="Butlin R.K."/>
            <person name="Caggese C."/>
            <person name="Calvi B.R."/>
            <person name="Bernardo de Carvalho A."/>
            <person name="Caspi A."/>
            <person name="Castrezana S."/>
            <person name="Celniker S.E."/>
            <person name="Chang J.L."/>
            <person name="Chapple C."/>
            <person name="Chatterji S."/>
            <person name="Chinwalla A."/>
            <person name="Civetta A."/>
            <person name="Clifton S.W."/>
            <person name="Comeron J.M."/>
            <person name="Costello J.C."/>
            <person name="Coyne J.A."/>
            <person name="Daub J."/>
            <person name="David R.G."/>
            <person name="Delcher A.L."/>
            <person name="Delehaunty K."/>
            <person name="Do C.B."/>
            <person name="Ebling H."/>
            <person name="Edwards K."/>
            <person name="Eickbush T."/>
            <person name="Evans J.D."/>
            <person name="Filipski A."/>
            <person name="Findeiss S."/>
            <person name="Freyhult E."/>
            <person name="Fulton L."/>
            <person name="Fulton R."/>
            <person name="Garcia A.C."/>
            <person name="Gardiner A."/>
            <person name="Garfield D.A."/>
            <person name="Garvin B.E."/>
            <person name="Gibson G."/>
            <person name="Gilbert D."/>
            <person name="Gnerre S."/>
            <person name="Godfrey J."/>
            <person name="Good R."/>
            <person name="Gotea V."/>
            <person name="Gravely B."/>
            <person name="Greenberg A.J."/>
            <person name="Griffiths-Jones S."/>
            <person name="Gross S."/>
            <person name="Guigo R."/>
            <person name="Gustafson E.A."/>
            <person name="Haerty W."/>
            <person name="Hahn M.W."/>
            <person name="Halligan D.L."/>
            <person name="Halpern A.L."/>
            <person name="Halter G.M."/>
            <person name="Han M.V."/>
            <person name="Heger A."/>
            <person name="Hillier L."/>
            <person name="Hinrichs A.S."/>
            <person name="Holmes I."/>
            <person name="Hoskins R.A."/>
            <person name="Hubisz M.J."/>
            <person name="Hultmark D."/>
            <person name="Huntley M.A."/>
            <person name="Jaffe D.B."/>
            <person name="Jagadeeshan S."/>
            <person name="Jeck W.R."/>
            <person name="Johnson J."/>
            <person name="Jones C.D."/>
            <person name="Jordan W.C."/>
            <person name="Karpen G.H."/>
            <person name="Kataoka E."/>
            <person name="Keightley P.D."/>
            <person name="Kheradpour P."/>
            <person name="Kirkness E.F."/>
            <person name="Koerich L.B."/>
            <person name="Kristiansen K."/>
            <person name="Kudrna D."/>
            <person name="Kulathinal R.J."/>
            <person name="Kumar S."/>
            <person name="Kwok R."/>
            <person name="Lander E."/>
            <person name="Langley C.H."/>
            <person name="Lapoint R."/>
            <person name="Lazzaro B.P."/>
            <person name="Lee S.J."/>
            <person name="Levesque L."/>
            <person name="Li R."/>
            <person name="Lin C.F."/>
            <person name="Lin M.F."/>
            <person name="Lindblad-Toh K."/>
            <person name="Llopart A."/>
            <person name="Long M."/>
            <person name="Low L."/>
            <person name="Lozovsky E."/>
            <person name="Lu J."/>
            <person name="Luo M."/>
            <person name="Machado C.A."/>
            <person name="Makalowski W."/>
            <person name="Marzo M."/>
            <person name="Matsuda M."/>
            <person name="Matzkin L."/>
            <person name="McAllister B."/>
            <person name="McBride C.S."/>
            <person name="McKernan B."/>
            <person name="McKernan K."/>
            <person name="Mendez-Lago M."/>
            <person name="Minx P."/>
            <person name="Mollenhauer M.U."/>
            <person name="Montooth K."/>
            <person name="Mount S.M."/>
            <person name="Mu X."/>
            <person name="Myers E."/>
            <person name="Negre B."/>
            <person name="Newfeld S."/>
            <person name="Nielsen R."/>
            <person name="Noor M.A."/>
            <person name="O'Grady P."/>
            <person name="Pachter L."/>
            <person name="Papaceit M."/>
            <person name="Parisi M.J."/>
            <person name="Parisi M."/>
            <person name="Parts L."/>
            <person name="Pedersen J.S."/>
            <person name="Pesole G."/>
            <person name="Phillippy A.M."/>
            <person name="Ponting C.P."/>
            <person name="Pop M."/>
            <person name="Porcelli D."/>
            <person name="Powell J.R."/>
            <person name="Prohaska S."/>
            <person name="Pruitt K."/>
            <person name="Puig M."/>
            <person name="Quesneville H."/>
            <person name="Ram K.R."/>
            <person name="Rand D."/>
            <person name="Rasmussen M.D."/>
            <person name="Reed L.K."/>
            <person name="Reenan R."/>
            <person name="Reily A."/>
            <person name="Remington K.A."/>
            <person name="Rieger T.T."/>
            <person name="Ritchie M.G."/>
            <person name="Robin C."/>
            <person name="Rogers Y.H."/>
            <person name="Rohde C."/>
            <person name="Rozas J."/>
            <person name="Rubenfield M.J."/>
            <person name="Ruiz A."/>
            <person name="Russo S."/>
            <person name="Salzberg S.L."/>
            <person name="Sanchez-Gracia A."/>
            <person name="Saranga D.J."/>
            <person name="Sato H."/>
            <person name="Schaeffer S.W."/>
            <person name="Schatz M.C."/>
            <person name="Schlenke T."/>
            <person name="Schwartz R."/>
            <person name="Segarra C."/>
            <person name="Singh R.S."/>
            <person name="Sirot L."/>
            <person name="Sirota M."/>
            <person name="Sisneros N.B."/>
            <person name="Smith C.D."/>
            <person name="Smith T.F."/>
            <person name="Spieth J."/>
            <person name="Stage D.E."/>
            <person name="Stark A."/>
            <person name="Stephan W."/>
            <person name="Strausberg R.L."/>
            <person name="Strempel S."/>
            <person name="Sturgill D."/>
            <person name="Sutton G."/>
            <person name="Sutton G.G."/>
            <person name="Tao W."/>
            <person name="Teichmann S."/>
            <person name="Tobari Y.N."/>
            <person name="Tomimura Y."/>
            <person name="Tsolas J.M."/>
            <person name="Valente V.L."/>
            <person name="Venter E."/>
            <person name="Venter J.C."/>
            <person name="Vicario S."/>
            <person name="Vieira F.G."/>
            <person name="Vilella A.J."/>
            <person name="Villasante A."/>
            <person name="Walenz B."/>
            <person name="Wang J."/>
            <person name="Wasserman M."/>
            <person name="Watts T."/>
            <person name="Wilson D."/>
            <person name="Wilson R.K."/>
            <person name="Wing R.A."/>
            <person name="Wolfner M.F."/>
            <person name="Wong A."/>
            <person name="Wong G.K."/>
            <person name="Wu C.I."/>
            <person name="Wu G."/>
            <person name="Yamamoto D."/>
            <person name="Yang H.P."/>
            <person name="Yang S.P."/>
            <person name="Yorke J.A."/>
            <person name="Yoshida K."/>
            <person name="Zdobnov E."/>
            <person name="Zhang P."/>
            <person name="Zhang Y."/>
            <person name="Zimin A.V."/>
            <person name="Baldwin J."/>
            <person name="Abdouelleil A."/>
            <person name="Abdulkadir J."/>
            <person name="Abebe A."/>
            <person name="Abera B."/>
            <person name="Abreu J."/>
            <person name="Acer S.C."/>
            <person name="Aftuck L."/>
            <person name="Alexander A."/>
            <person name="An P."/>
            <person name="Anderson E."/>
            <person name="Anderson S."/>
            <person name="Arachi H."/>
            <person name="Azer M."/>
            <person name="Bachantsang P."/>
            <person name="Barry A."/>
            <person name="Bayul T."/>
            <person name="Berlin A."/>
            <person name="Bessette D."/>
            <person name="Bloom T."/>
            <person name="Blye J."/>
            <person name="Boguslavskiy L."/>
            <person name="Bonnet C."/>
            <person name="Boukhgalter B."/>
            <person name="Bourzgui I."/>
            <person name="Brown A."/>
            <person name="Cahill P."/>
            <person name="Channer S."/>
            <person name="Cheshatsang Y."/>
            <person name="Chuda L."/>
            <person name="Citroen M."/>
            <person name="Collymore A."/>
            <person name="Cooke P."/>
            <person name="Costello M."/>
            <person name="D'Aco K."/>
            <person name="Daza R."/>
            <person name="De Haan G."/>
            <person name="DeGray S."/>
            <person name="DeMaso C."/>
            <person name="Dhargay N."/>
            <person name="Dooley K."/>
            <person name="Dooley E."/>
            <person name="Doricent M."/>
            <person name="Dorje P."/>
            <person name="Dorjee K."/>
            <person name="Dupes A."/>
            <person name="Elong R."/>
            <person name="Falk J."/>
            <person name="Farina A."/>
            <person name="Faro S."/>
            <person name="Ferguson D."/>
            <person name="Fisher S."/>
            <person name="Foley C.D."/>
            <person name="Franke A."/>
            <person name="Friedrich D."/>
            <person name="Gadbois L."/>
            <person name="Gearin G."/>
            <person name="Gearin C.R."/>
            <person name="Giannoukos G."/>
            <person name="Goode T."/>
            <person name="Graham J."/>
            <person name="Grandbois E."/>
            <person name="Grewal S."/>
            <person name="Gyaltsen K."/>
            <person name="Hafez N."/>
            <person name="Hagos B."/>
            <person name="Hall J."/>
            <person name="Henson C."/>
            <person name="Hollinger A."/>
            <person name="Honan T."/>
            <person name="Huard M.D."/>
            <person name="Hughes L."/>
            <person name="Hurhula B."/>
            <person name="Husby M.E."/>
            <person name="Kamat A."/>
            <person name="Kanga B."/>
            <person name="Kashin S."/>
            <person name="Khazanovich D."/>
            <person name="Kisner P."/>
            <person name="Lance K."/>
            <person name="Lara M."/>
            <person name="Lee W."/>
            <person name="Lennon N."/>
            <person name="Letendre F."/>
            <person name="LeVine R."/>
            <person name="Lipovsky A."/>
            <person name="Liu X."/>
            <person name="Liu J."/>
            <person name="Liu S."/>
            <person name="Lokyitsang T."/>
            <person name="Lokyitsang Y."/>
            <person name="Lubonja R."/>
            <person name="Lui A."/>
            <person name="MacDonald P."/>
            <person name="Magnisalis V."/>
            <person name="Maru K."/>
            <person name="Matthews C."/>
            <person name="McCusker W."/>
            <person name="McDonough S."/>
            <person name="Mehta T."/>
            <person name="Meldrim J."/>
            <person name="Meneus L."/>
            <person name="Mihai O."/>
            <person name="Mihalev A."/>
            <person name="Mihova T."/>
            <person name="Mittelman R."/>
            <person name="Mlenga V."/>
            <person name="Montmayeur A."/>
            <person name="Mulrain L."/>
            <person name="Navidi A."/>
            <person name="Naylor J."/>
            <person name="Negash T."/>
            <person name="Nguyen T."/>
            <person name="Nguyen N."/>
            <person name="Nicol R."/>
            <person name="Norbu C."/>
            <person name="Norbu N."/>
            <person name="Novod N."/>
            <person name="O'Neill B."/>
            <person name="Osman S."/>
            <person name="Markiewicz E."/>
            <person name="Oyono O.L."/>
            <person name="Patti C."/>
            <person name="Phunkhang P."/>
            <person name="Pierre F."/>
            <person name="Priest M."/>
            <person name="Raghuraman S."/>
            <person name="Rege F."/>
            <person name="Reyes R."/>
            <person name="Rise C."/>
            <person name="Rogov P."/>
            <person name="Ross K."/>
            <person name="Ryan E."/>
            <person name="Settipalli S."/>
            <person name="Shea T."/>
            <person name="Sherpa N."/>
            <person name="Shi L."/>
            <person name="Shih D."/>
            <person name="Sparrow T."/>
            <person name="Spaulding J."/>
            <person name="Stalker J."/>
            <person name="Stange-Thomann N."/>
            <person name="Stavropoulos S."/>
            <person name="Stone C."/>
            <person name="Strader C."/>
            <person name="Tesfaye S."/>
            <person name="Thomson T."/>
            <person name="Thoulutsang Y."/>
            <person name="Thoulutsang D."/>
            <person name="Topham K."/>
            <person name="Topping I."/>
            <person name="Tsamla T."/>
            <person name="Vassiliev H."/>
            <person name="Vo A."/>
            <person name="Wangchuk T."/>
            <person name="Wangdi T."/>
            <person name="Weiand M."/>
            <person name="Wilkinson J."/>
            <person name="Wilson A."/>
            <person name="Yadav S."/>
            <person name="Young G."/>
            <person name="Yu Q."/>
            <person name="Zembek L."/>
            <person name="Zhong D."/>
            <person name="Zimmer A."/>
            <person name="Zwirko Z."/>
            <person name="Jaffe D.B."/>
            <person name="Alvarez P."/>
            <person name="Brockman W."/>
            <person name="Butler J."/>
            <person name="Chin C."/>
            <person name="Gnerre S."/>
            <person name="Grabherr M."/>
            <person name="Kleber M."/>
            <person name="Mauceli E."/>
            <person name="MacCallum I."/>
        </authorList>
    </citation>
    <scope>NUCLEOTIDE SEQUENCE [LARGE SCALE GENOMIC DNA]</scope>
    <source>
        <strain evidence="10">Rob3c / Tucson 14021-0248.25</strain>
    </source>
</reference>
<evidence type="ECO:0000256" key="5">
    <source>
        <dbReference type="ARBA" id="ARBA00023136"/>
    </source>
</evidence>
<dbReference type="EMBL" id="CH480816">
    <property type="protein sequence ID" value="EDW46744.1"/>
    <property type="molecule type" value="Genomic_DNA"/>
</dbReference>
<feature type="transmembrane region" description="Helical" evidence="8">
    <location>
        <begin position="234"/>
        <end position="257"/>
    </location>
</feature>
<dbReference type="InterPro" id="IPR013604">
    <property type="entry name" value="7TM_chemorcpt"/>
</dbReference>
<keyword evidence="5 8" id="KW-0472">Membrane</keyword>
<keyword evidence="3 8" id="KW-0812">Transmembrane</keyword>
<dbReference type="HOGENOM" id="CLU_029071_2_0_1"/>
<evidence type="ECO:0000256" key="6">
    <source>
        <dbReference type="ARBA" id="ARBA00023170"/>
    </source>
</evidence>
<dbReference type="GO" id="GO:0005886">
    <property type="term" value="C:plasma membrane"/>
    <property type="evidence" value="ECO:0007669"/>
    <property type="project" value="UniProtKB-SubCell"/>
</dbReference>
<evidence type="ECO:0000313" key="9">
    <source>
        <dbReference type="EMBL" id="EDW46744.1"/>
    </source>
</evidence>
<dbReference type="GO" id="GO:0043025">
    <property type="term" value="C:neuronal cell body"/>
    <property type="evidence" value="ECO:0007669"/>
    <property type="project" value="TreeGrafter"/>
</dbReference>
<dbReference type="PANTHER" id="PTHR21143:SF123">
    <property type="entry name" value="GUSTATORY RECEPTOR FOR SUGAR TASTE 43A-RELATED"/>
    <property type="match status" value="1"/>
</dbReference>
<comment type="similarity">
    <text evidence="8">Belongs to the insect chemoreceptor superfamily. Gustatory receptor (GR) family.</text>
</comment>
<keyword evidence="4 8" id="KW-1133">Transmembrane helix</keyword>
<evidence type="ECO:0000256" key="3">
    <source>
        <dbReference type="ARBA" id="ARBA00022692"/>
    </source>
</evidence>
<comment type="function">
    <text evidence="8">Gustatory receptor which mediates acceptance or avoidance behavior, depending on its substrates.</text>
</comment>
<comment type="caution">
    <text evidence="8">Lacks conserved residue(s) required for the propagation of feature annotation.</text>
</comment>
<gene>
    <name evidence="9" type="primary">Dsec\GM20802</name>
    <name evidence="9" type="ORF">Dsec_GM20802</name>
</gene>
<keyword evidence="7 8" id="KW-0807">Transducer</keyword>
<accession>B4HQT4</accession>
<dbReference type="GO" id="GO:0007165">
    <property type="term" value="P:signal transduction"/>
    <property type="evidence" value="ECO:0007669"/>
    <property type="project" value="UniProtKB-KW"/>
</dbReference>
<evidence type="ECO:0000256" key="8">
    <source>
        <dbReference type="RuleBase" id="RU363108"/>
    </source>
</evidence>
<evidence type="ECO:0000256" key="1">
    <source>
        <dbReference type="ARBA" id="ARBA00004651"/>
    </source>
</evidence>
<dbReference type="PANTHER" id="PTHR21143">
    <property type="entry name" value="INVERTEBRATE GUSTATORY RECEPTOR"/>
    <property type="match status" value="1"/>
</dbReference>
<protein>
    <recommendedName>
        <fullName evidence="8">Gustatory receptor</fullName>
    </recommendedName>
</protein>
<dbReference type="Pfam" id="PF08395">
    <property type="entry name" value="7tm_7"/>
    <property type="match status" value="1"/>
</dbReference>
<dbReference type="GO" id="GO:0050909">
    <property type="term" value="P:sensory perception of taste"/>
    <property type="evidence" value="ECO:0007669"/>
    <property type="project" value="InterPro"/>
</dbReference>
<evidence type="ECO:0000313" key="10">
    <source>
        <dbReference type="Proteomes" id="UP000001292"/>
    </source>
</evidence>
<keyword evidence="2 8" id="KW-1003">Cell membrane</keyword>
<dbReference type="Proteomes" id="UP000001292">
    <property type="component" value="Unassembled WGS sequence"/>
</dbReference>
<evidence type="ECO:0000256" key="7">
    <source>
        <dbReference type="ARBA" id="ARBA00023224"/>
    </source>
</evidence>
<keyword evidence="6 8" id="KW-0675">Receptor</keyword>
<dbReference type="GO" id="GO:0030424">
    <property type="term" value="C:axon"/>
    <property type="evidence" value="ECO:0007669"/>
    <property type="project" value="TreeGrafter"/>
</dbReference>
<keyword evidence="10" id="KW-1185">Reference proteome</keyword>
<dbReference type="AlphaFoldDB" id="B4HQT4"/>
<organism evidence="10">
    <name type="scientific">Drosophila sechellia</name>
    <name type="common">Fruit fly</name>
    <dbReference type="NCBI Taxonomy" id="7238"/>
    <lineage>
        <taxon>Eukaryota</taxon>
        <taxon>Metazoa</taxon>
        <taxon>Ecdysozoa</taxon>
        <taxon>Arthropoda</taxon>
        <taxon>Hexapoda</taxon>
        <taxon>Insecta</taxon>
        <taxon>Pterygota</taxon>
        <taxon>Neoptera</taxon>
        <taxon>Endopterygota</taxon>
        <taxon>Diptera</taxon>
        <taxon>Brachycera</taxon>
        <taxon>Muscomorpha</taxon>
        <taxon>Ephydroidea</taxon>
        <taxon>Drosophilidae</taxon>
        <taxon>Drosophila</taxon>
        <taxon>Sophophora</taxon>
    </lineage>
</organism>
<dbReference type="GO" id="GO:0030425">
    <property type="term" value="C:dendrite"/>
    <property type="evidence" value="ECO:0007669"/>
    <property type="project" value="TreeGrafter"/>
</dbReference>
<sequence>MEISQPSIGIFYISKVLALAPYYTVRNSKGRVEIGRSWLFTVYSATLTVVMVFLTYRGLLFDANSEIPVRMKSATSKVVDGPGRVCGGHDIVSGVYCGLFSLISTSSSRGLQVNFANTAYGLGRRYGRLNRMLSSSFLAENNATSAINTQKVSIVSVNRPAMPSALHASLTKLKGETLPSESAGDKGAARSLILNVELLKFGYFPAKNKGLLLKSLADSHESLGKCVHLLSNSFGIAVLFILVSCLLHLVATAYFLFLELLSKRDNGYLWVQMLWICFHFLRLLMVVEPCHLATRESRKTIQIVCEIERKVHEPILAEAVKKFWQQLLVVETDFSACGLCRVNRTILTSFSSAIATYLVILIQFQRTNG</sequence>
<feature type="transmembrane region" description="Helical" evidence="8">
    <location>
        <begin position="269"/>
        <end position="287"/>
    </location>
</feature>
<dbReference type="GO" id="GO:0007635">
    <property type="term" value="P:chemosensory behavior"/>
    <property type="evidence" value="ECO:0007669"/>
    <property type="project" value="TreeGrafter"/>
</dbReference>
<dbReference type="OMA" id="WIFTVYS"/>
<dbReference type="PhylomeDB" id="B4HQT4"/>
<dbReference type="STRING" id="7238.B4HQT4"/>
<evidence type="ECO:0000256" key="4">
    <source>
        <dbReference type="ARBA" id="ARBA00022989"/>
    </source>
</evidence>
<dbReference type="GO" id="GO:0008049">
    <property type="term" value="P:male courtship behavior"/>
    <property type="evidence" value="ECO:0007669"/>
    <property type="project" value="TreeGrafter"/>
</dbReference>
<evidence type="ECO:0000256" key="2">
    <source>
        <dbReference type="ARBA" id="ARBA00022475"/>
    </source>
</evidence>
<proteinExistence type="inferred from homology"/>